<keyword evidence="1" id="KW-0732">Signal</keyword>
<comment type="caution">
    <text evidence="2">The sequence shown here is derived from an EMBL/GenBank/DDBJ whole genome shotgun (WGS) entry which is preliminary data.</text>
</comment>
<feature type="chain" id="PRO_5043416880" evidence="1">
    <location>
        <begin position="18"/>
        <end position="61"/>
    </location>
</feature>
<dbReference type="AlphaFoldDB" id="A0AAV5MF03"/>
<organism evidence="2 3">
    <name type="scientific">Rubroshorea leprosula</name>
    <dbReference type="NCBI Taxonomy" id="152421"/>
    <lineage>
        <taxon>Eukaryota</taxon>
        <taxon>Viridiplantae</taxon>
        <taxon>Streptophyta</taxon>
        <taxon>Embryophyta</taxon>
        <taxon>Tracheophyta</taxon>
        <taxon>Spermatophyta</taxon>
        <taxon>Magnoliopsida</taxon>
        <taxon>eudicotyledons</taxon>
        <taxon>Gunneridae</taxon>
        <taxon>Pentapetalae</taxon>
        <taxon>rosids</taxon>
        <taxon>malvids</taxon>
        <taxon>Malvales</taxon>
        <taxon>Dipterocarpaceae</taxon>
        <taxon>Rubroshorea</taxon>
    </lineage>
</organism>
<keyword evidence="3" id="KW-1185">Reference proteome</keyword>
<protein>
    <submittedName>
        <fullName evidence="2">Uncharacterized protein</fullName>
    </submittedName>
</protein>
<reference evidence="2 3" key="1">
    <citation type="journal article" date="2021" name="Commun. Biol.">
        <title>The genome of Shorea leprosula (Dipterocarpaceae) highlights the ecological relevance of drought in aseasonal tropical rainforests.</title>
        <authorList>
            <person name="Ng K.K.S."/>
            <person name="Kobayashi M.J."/>
            <person name="Fawcett J.A."/>
            <person name="Hatakeyama M."/>
            <person name="Paape T."/>
            <person name="Ng C.H."/>
            <person name="Ang C.C."/>
            <person name="Tnah L.H."/>
            <person name="Lee C.T."/>
            <person name="Nishiyama T."/>
            <person name="Sese J."/>
            <person name="O'Brien M.J."/>
            <person name="Copetti D."/>
            <person name="Mohd Noor M.I."/>
            <person name="Ong R.C."/>
            <person name="Putra M."/>
            <person name="Sireger I.Z."/>
            <person name="Indrioko S."/>
            <person name="Kosugi Y."/>
            <person name="Izuno A."/>
            <person name="Isagi Y."/>
            <person name="Lee S.L."/>
            <person name="Shimizu K.K."/>
        </authorList>
    </citation>
    <scope>NUCLEOTIDE SEQUENCE [LARGE SCALE GENOMIC DNA]</scope>
    <source>
        <strain evidence="2">214</strain>
    </source>
</reference>
<evidence type="ECO:0000256" key="1">
    <source>
        <dbReference type="SAM" id="SignalP"/>
    </source>
</evidence>
<evidence type="ECO:0000313" key="2">
    <source>
        <dbReference type="EMBL" id="GKV48380.1"/>
    </source>
</evidence>
<proteinExistence type="predicted"/>
<gene>
    <name evidence="2" type="ORF">SLEP1_g55204</name>
</gene>
<feature type="signal peptide" evidence="1">
    <location>
        <begin position="1"/>
        <end position="17"/>
    </location>
</feature>
<accession>A0AAV5MF03</accession>
<dbReference type="Proteomes" id="UP001054252">
    <property type="component" value="Unassembled WGS sequence"/>
</dbReference>
<dbReference type="EMBL" id="BPVZ01000255">
    <property type="protein sequence ID" value="GKV48380.1"/>
    <property type="molecule type" value="Genomic_DNA"/>
</dbReference>
<sequence>MQGLAFALLVETLLVWAINSRKEIHMMLDHGTRYILSSVLGLKRLNILPFKVAAFDKNKDN</sequence>
<name>A0AAV5MF03_9ROSI</name>
<evidence type="ECO:0000313" key="3">
    <source>
        <dbReference type="Proteomes" id="UP001054252"/>
    </source>
</evidence>